<accession>V5TTY7</accession>
<reference evidence="2 3" key="1">
    <citation type="journal article" date="2014" name="Genome Announc.">
        <title>Complete Genome Sequence of Cronobacter sakazakii Strain CMCC 45402.</title>
        <authorList>
            <person name="Zhao Z."/>
            <person name="Wang L."/>
            <person name="Wang B."/>
            <person name="Liang H."/>
            <person name="Ye Q."/>
            <person name="Zeng M."/>
        </authorList>
    </citation>
    <scope>NUCLEOTIDE SEQUENCE [LARGE SCALE GENOMIC DNA]</scope>
    <source>
        <strain evidence="3">45402</strain>
    </source>
</reference>
<feature type="transmembrane region" description="Helical" evidence="1">
    <location>
        <begin position="17"/>
        <end position="36"/>
    </location>
</feature>
<proteinExistence type="predicted"/>
<dbReference type="EMBL" id="CP006731">
    <property type="protein sequence ID" value="AHB68706.1"/>
    <property type="molecule type" value="Genomic_DNA"/>
</dbReference>
<protein>
    <submittedName>
        <fullName evidence="2">Uncharacterized protein</fullName>
    </submittedName>
</protein>
<evidence type="ECO:0000256" key="1">
    <source>
        <dbReference type="SAM" id="Phobius"/>
    </source>
</evidence>
<dbReference type="AlphaFoldDB" id="V5TTY7"/>
<dbReference type="KEGG" id="csi:P262_00481"/>
<dbReference type="PATRIC" id="fig|1401659.3.peg.337"/>
<keyword evidence="1" id="KW-1133">Transmembrane helix</keyword>
<gene>
    <name evidence="2" type="ORF">P262_00481</name>
</gene>
<keyword evidence="1" id="KW-0812">Transmembrane</keyword>
<keyword evidence="1" id="KW-0472">Membrane</keyword>
<name>V5TTY7_9ENTR</name>
<evidence type="ECO:0000313" key="3">
    <source>
        <dbReference type="Proteomes" id="UP000018545"/>
    </source>
</evidence>
<dbReference type="Proteomes" id="UP000018545">
    <property type="component" value="Chromosome"/>
</dbReference>
<evidence type="ECO:0000313" key="2">
    <source>
        <dbReference type="EMBL" id="AHB68706.1"/>
    </source>
</evidence>
<sequence length="40" mass="4791">MRHSIWRMPSPGRWSDTFYYVFSTGLIVFCVVMKGWDMAM</sequence>
<organism evidence="2 3">
    <name type="scientific">Cronobacter malonaticus</name>
    <dbReference type="NCBI Taxonomy" id="413503"/>
    <lineage>
        <taxon>Bacteria</taxon>
        <taxon>Pseudomonadati</taxon>
        <taxon>Pseudomonadota</taxon>
        <taxon>Gammaproteobacteria</taxon>
        <taxon>Enterobacterales</taxon>
        <taxon>Enterobacteriaceae</taxon>
        <taxon>Cronobacter</taxon>
    </lineage>
</organism>
<dbReference type="HOGENOM" id="CLU_3288256_0_0_6"/>